<dbReference type="SMART" id="SM00220">
    <property type="entry name" value="S_TKc"/>
    <property type="match status" value="1"/>
</dbReference>
<dbReference type="Gene3D" id="1.10.510.10">
    <property type="entry name" value="Transferase(Phosphotransferase) domain 1"/>
    <property type="match status" value="1"/>
</dbReference>
<dbReference type="Gene3D" id="2.30.29.30">
    <property type="entry name" value="Pleckstrin-homology domain (PH domain)/Phosphotyrosine-binding domain (PTB)"/>
    <property type="match status" value="1"/>
</dbReference>
<evidence type="ECO:0000256" key="6">
    <source>
        <dbReference type="SAM" id="MobiDB-lite"/>
    </source>
</evidence>
<name>A0A8H2X7N6_9AGAM</name>
<feature type="domain" description="Protein kinase" evidence="7">
    <location>
        <begin position="492"/>
        <end position="781"/>
    </location>
</feature>
<protein>
    <recommendedName>
        <fullName evidence="7">Protein kinase domain-containing protein</fullName>
    </recommendedName>
</protein>
<comment type="similarity">
    <text evidence="2">Belongs to the YSP2 family.</text>
</comment>
<sequence>MQNFISHLKASQGTLLWPGDSSDSGTQASRSMSATGNALASSDFHFHRTFPGIPLGERLIGVYLCQFLRSPSPWGNLYISENHVCFDNRVTSFMLPSRQITRLEKHTTRHALRIMTRTDNYVFMSLLRRDATYLKINETLHWTQPLPKKVPCVCEDGERYSAIPFVDMIVPGTPEAIFNFLFKSEFFGEFMKRRESLMEIHKSDWHPKLSDPTQLMQNTTYINPSSNLVSLKQTSWKHKDETLHADFDNHISIFTTVHKTYVTGPRYVYTAGTKTCITQASATKCRLAVTSVSSRTLREYDKCSTIHKSAIDYMYYTDFSSAVRSYIAAQCPKTVSEDVVASPGALSQLGAVLDGESARQDDNPIDLEHVSTHIQSTGDTPARKLLFPVSYLSAENTMTQSSGRPQQSLVSAGSSRDSVDSSTLSINAGVPSSFTSEFISTSSTLDTGTSQPLNEDMHVPQVHALRQMTSVMYEYLVQHGCPDLISSIDPLGYSPSAVAEGGFGDIWAGRLSKDGAKIAIKVLRFTPISETAAKKELKRITREIYNWSKLDHENINKLVGMVIFRGQLGMVSQWMEHGNLRHYLSRNKNVDRPKLCVQIAKGVSYLHGVNMVHGDLKAVHGDLKACNILVSSAGTLKITDFDYSIFPGSNFAFTANTQMGGGTLRWMAPELLLDKYPPQRNVKTDIYALAMTFLVSTPDVVCATLNENDLQETVTNAHPYSECRYDTQIYRKLRRKEHPKRPEELPNIKWGPQMWNLLLQCWDFDPVSRPTANDVLASLFSVVST</sequence>
<keyword evidence="3" id="KW-0812">Transmembrane</keyword>
<dbReference type="Proteomes" id="UP000663861">
    <property type="component" value="Unassembled WGS sequence"/>
</dbReference>
<dbReference type="EMBL" id="CAJMWY010000168">
    <property type="protein sequence ID" value="CAE6419988.1"/>
    <property type="molecule type" value="Genomic_DNA"/>
</dbReference>
<comment type="subcellular location">
    <subcellularLocation>
        <location evidence="1">Membrane</location>
        <topology evidence="1">Single-pass membrane protein</topology>
    </subcellularLocation>
</comment>
<reference evidence="8" key="1">
    <citation type="submission" date="2021-01" db="EMBL/GenBank/DDBJ databases">
        <authorList>
            <person name="Kaushik A."/>
        </authorList>
    </citation>
    <scope>NUCLEOTIDE SEQUENCE</scope>
    <source>
        <strain evidence="8">AG4-RS23</strain>
    </source>
</reference>
<feature type="compositionally biased region" description="Polar residues" evidence="6">
    <location>
        <begin position="397"/>
        <end position="410"/>
    </location>
</feature>
<accession>A0A8H2X7N6</accession>
<gene>
    <name evidence="8" type="ORF">RDB_LOCUS12183</name>
</gene>
<feature type="region of interest" description="Disordered" evidence="6">
    <location>
        <begin position="397"/>
        <end position="422"/>
    </location>
</feature>
<proteinExistence type="inferred from homology"/>
<dbReference type="InterPro" id="IPR031968">
    <property type="entry name" value="VASt"/>
</dbReference>
<evidence type="ECO:0000256" key="5">
    <source>
        <dbReference type="ARBA" id="ARBA00023136"/>
    </source>
</evidence>
<evidence type="ECO:0000259" key="7">
    <source>
        <dbReference type="PROSITE" id="PS50011"/>
    </source>
</evidence>
<dbReference type="GO" id="GO:0005524">
    <property type="term" value="F:ATP binding"/>
    <property type="evidence" value="ECO:0007669"/>
    <property type="project" value="InterPro"/>
</dbReference>
<dbReference type="PANTHER" id="PTHR44329">
    <property type="entry name" value="SERINE/THREONINE-PROTEIN KINASE TNNI3K-RELATED"/>
    <property type="match status" value="1"/>
</dbReference>
<dbReference type="Pfam" id="PF02893">
    <property type="entry name" value="GRAM"/>
    <property type="match status" value="1"/>
</dbReference>
<dbReference type="SUPFAM" id="SSF56112">
    <property type="entry name" value="Protein kinase-like (PK-like)"/>
    <property type="match status" value="1"/>
</dbReference>
<dbReference type="PROSITE" id="PS50011">
    <property type="entry name" value="PROTEIN_KINASE_DOM"/>
    <property type="match status" value="1"/>
</dbReference>
<feature type="compositionally biased region" description="Low complexity" evidence="6">
    <location>
        <begin position="411"/>
        <end position="422"/>
    </location>
</feature>
<evidence type="ECO:0000256" key="2">
    <source>
        <dbReference type="ARBA" id="ARBA00006582"/>
    </source>
</evidence>
<dbReference type="InterPro" id="IPR000719">
    <property type="entry name" value="Prot_kinase_dom"/>
</dbReference>
<dbReference type="InterPro" id="IPR004182">
    <property type="entry name" value="GRAM"/>
</dbReference>
<dbReference type="GO" id="GO:0004674">
    <property type="term" value="F:protein serine/threonine kinase activity"/>
    <property type="evidence" value="ECO:0007669"/>
    <property type="project" value="TreeGrafter"/>
</dbReference>
<dbReference type="Pfam" id="PF07714">
    <property type="entry name" value="PK_Tyr_Ser-Thr"/>
    <property type="match status" value="1"/>
</dbReference>
<dbReference type="InterPro" id="IPR001245">
    <property type="entry name" value="Ser-Thr/Tyr_kinase_cat_dom"/>
</dbReference>
<dbReference type="AlphaFoldDB" id="A0A8H2X7N6"/>
<dbReference type="SMART" id="SM00568">
    <property type="entry name" value="GRAM"/>
    <property type="match status" value="1"/>
</dbReference>
<keyword evidence="4" id="KW-1133">Transmembrane helix</keyword>
<dbReference type="PANTHER" id="PTHR44329:SF214">
    <property type="entry name" value="PROTEIN KINASE DOMAIN-CONTAINING PROTEIN"/>
    <property type="match status" value="1"/>
</dbReference>
<evidence type="ECO:0000313" key="8">
    <source>
        <dbReference type="EMBL" id="CAE6419988.1"/>
    </source>
</evidence>
<keyword evidence="5" id="KW-0472">Membrane</keyword>
<dbReference type="Pfam" id="PF16016">
    <property type="entry name" value="VASt"/>
    <property type="match status" value="1"/>
</dbReference>
<dbReference type="InterPro" id="IPR051681">
    <property type="entry name" value="Ser/Thr_Kinases-Pseudokinases"/>
</dbReference>
<dbReference type="InterPro" id="IPR011009">
    <property type="entry name" value="Kinase-like_dom_sf"/>
</dbReference>
<evidence type="ECO:0000256" key="3">
    <source>
        <dbReference type="ARBA" id="ARBA00022692"/>
    </source>
</evidence>
<evidence type="ECO:0000256" key="4">
    <source>
        <dbReference type="ARBA" id="ARBA00022989"/>
    </source>
</evidence>
<dbReference type="InterPro" id="IPR011993">
    <property type="entry name" value="PH-like_dom_sf"/>
</dbReference>
<evidence type="ECO:0000256" key="1">
    <source>
        <dbReference type="ARBA" id="ARBA00004167"/>
    </source>
</evidence>
<dbReference type="GO" id="GO:0016020">
    <property type="term" value="C:membrane"/>
    <property type="evidence" value="ECO:0007669"/>
    <property type="project" value="UniProtKB-SubCell"/>
</dbReference>
<organism evidence="8 9">
    <name type="scientific">Rhizoctonia solani</name>
    <dbReference type="NCBI Taxonomy" id="456999"/>
    <lineage>
        <taxon>Eukaryota</taxon>
        <taxon>Fungi</taxon>
        <taxon>Dikarya</taxon>
        <taxon>Basidiomycota</taxon>
        <taxon>Agaricomycotina</taxon>
        <taxon>Agaricomycetes</taxon>
        <taxon>Cantharellales</taxon>
        <taxon>Ceratobasidiaceae</taxon>
        <taxon>Rhizoctonia</taxon>
    </lineage>
</organism>
<comment type="caution">
    <text evidence="8">The sequence shown here is derived from an EMBL/GenBank/DDBJ whole genome shotgun (WGS) entry which is preliminary data.</text>
</comment>
<evidence type="ECO:0000313" key="9">
    <source>
        <dbReference type="Proteomes" id="UP000663861"/>
    </source>
</evidence>